<dbReference type="GO" id="GO:0032259">
    <property type="term" value="P:methylation"/>
    <property type="evidence" value="ECO:0007669"/>
    <property type="project" value="UniProtKB-KW"/>
</dbReference>
<dbReference type="InterPro" id="IPR001077">
    <property type="entry name" value="COMT_C"/>
</dbReference>
<dbReference type="GO" id="GO:0046983">
    <property type="term" value="F:protein dimerization activity"/>
    <property type="evidence" value="ECO:0007669"/>
    <property type="project" value="InterPro"/>
</dbReference>
<evidence type="ECO:0000259" key="6">
    <source>
        <dbReference type="Pfam" id="PF08100"/>
    </source>
</evidence>
<feature type="active site" description="Proton acceptor" evidence="4">
    <location>
        <position position="251"/>
    </location>
</feature>
<name>A0A8T8HXW2_9PSEU</name>
<evidence type="ECO:0000313" key="9">
    <source>
        <dbReference type="Proteomes" id="UP000671828"/>
    </source>
</evidence>
<dbReference type="Proteomes" id="UP000671828">
    <property type="component" value="Chromosome"/>
</dbReference>
<dbReference type="CDD" id="cd02440">
    <property type="entry name" value="AdoMet_MTases"/>
    <property type="match status" value="1"/>
</dbReference>
<dbReference type="SUPFAM" id="SSF53335">
    <property type="entry name" value="S-adenosyl-L-methionine-dependent methyltransferases"/>
    <property type="match status" value="1"/>
</dbReference>
<accession>A0A8T8HXW2</accession>
<keyword evidence="1 8" id="KW-0489">Methyltransferase</keyword>
<gene>
    <name evidence="8" type="ORF">J7S33_29485</name>
    <name evidence="7" type="ORF">JOE68_005654</name>
</gene>
<dbReference type="SUPFAM" id="SSF46785">
    <property type="entry name" value="Winged helix' DNA-binding domain"/>
    <property type="match status" value="1"/>
</dbReference>
<feature type="domain" description="O-methyltransferase dimerisation" evidence="6">
    <location>
        <begin position="16"/>
        <end position="91"/>
    </location>
</feature>
<dbReference type="InterPro" id="IPR036388">
    <property type="entry name" value="WH-like_DNA-bd_sf"/>
</dbReference>
<reference evidence="11 12" key="3">
    <citation type="journal article" date="2024" name="Angew. Chem. Int. Ed.">
        <title>Isofunctional but Structurally Different Methyltransferases for Dithiolopyrrolone Diversification.</title>
        <authorList>
            <person name="Su L."/>
            <person name="Huber E.M."/>
            <person name="Westphalen M."/>
            <person name="Gellner J."/>
            <person name="Bode E."/>
            <person name="Kobel T."/>
            <person name="Grun P."/>
            <person name="Alanjary M.M."/>
            <person name="Glatter T."/>
            <person name="Cirnski K."/>
            <person name="Muller R."/>
            <person name="Schindler D."/>
            <person name="Groll M."/>
            <person name="Bode H.B."/>
        </authorList>
    </citation>
    <scope>X-RAY CRYSTALLOGRAPHY (1.75 ANGSTROMS) OF 2-353 IN COMPLEX WITH (R)-MALATE AND S-ADENOSYL-L-HOMOCYSTEINE</scope>
</reference>
<dbReference type="InterPro" id="IPR012967">
    <property type="entry name" value="COMT_dimerisation"/>
</dbReference>
<dbReference type="PIRSF" id="PIRSF005739">
    <property type="entry name" value="O-mtase"/>
    <property type="match status" value="1"/>
</dbReference>
<evidence type="ECO:0007829" key="12">
    <source>
        <dbReference type="PDB" id="8RDN"/>
    </source>
</evidence>
<protein>
    <submittedName>
        <fullName evidence="7 8">Methyltransferase</fullName>
    </submittedName>
</protein>
<feature type="binding site" evidence="11 12">
    <location>
        <position position="205"/>
    </location>
    <ligand>
        <name>S-adenosyl-L-homocysteine</name>
        <dbReference type="ChEBI" id="CHEBI:57856"/>
    </ligand>
</feature>
<dbReference type="InterPro" id="IPR029063">
    <property type="entry name" value="SAM-dependent_MTases_sf"/>
</dbReference>
<dbReference type="AlphaFoldDB" id="A0A8T8HXW2"/>
<dbReference type="EMBL" id="JAFBCL010000001">
    <property type="protein sequence ID" value="MBM7814789.1"/>
    <property type="molecule type" value="Genomic_DNA"/>
</dbReference>
<evidence type="ECO:0000256" key="4">
    <source>
        <dbReference type="PIRSR" id="PIRSR005739-1"/>
    </source>
</evidence>
<proteinExistence type="evidence at protein level"/>
<dbReference type="Gene3D" id="1.10.10.10">
    <property type="entry name" value="Winged helix-like DNA-binding domain superfamily/Winged helix DNA-binding domain"/>
    <property type="match status" value="1"/>
</dbReference>
<evidence type="ECO:0000256" key="3">
    <source>
        <dbReference type="ARBA" id="ARBA00022691"/>
    </source>
</evidence>
<evidence type="ECO:0000313" key="7">
    <source>
        <dbReference type="EMBL" id="MBM7814789.1"/>
    </source>
</evidence>
<reference evidence="7 10" key="1">
    <citation type="submission" date="2021-01" db="EMBL/GenBank/DDBJ databases">
        <title>Sequencing the genomes of 1000 actinobacteria strains.</title>
        <authorList>
            <person name="Klenk H.-P."/>
        </authorList>
    </citation>
    <scope>NUCLEOTIDE SEQUENCE [LARGE SCALE GENOMIC DNA]</scope>
    <source>
        <strain evidence="7 10">DSM 44581</strain>
    </source>
</reference>
<dbReference type="Pfam" id="PF00891">
    <property type="entry name" value="Methyltransf_2"/>
    <property type="match status" value="1"/>
</dbReference>
<dbReference type="Gene3D" id="3.40.50.150">
    <property type="entry name" value="Vaccinia Virus protein VP39"/>
    <property type="match status" value="1"/>
</dbReference>
<dbReference type="RefSeq" id="WP_204845389.1">
    <property type="nucleotide sequence ID" value="NZ_JAFBCL010000001.1"/>
</dbReference>
<feature type="binding site" evidence="12">
    <location>
        <position position="252"/>
    </location>
    <ligand>
        <name>S-adenosyl-L-homocysteine</name>
        <dbReference type="ChEBI" id="CHEBI:57856"/>
    </ligand>
</feature>
<feature type="binding site" evidence="11 12">
    <location>
        <position position="247"/>
    </location>
    <ligand>
        <name>S-adenosyl-L-homocysteine</name>
        <dbReference type="ChEBI" id="CHEBI:57856"/>
    </ligand>
</feature>
<dbReference type="Proteomes" id="UP001195724">
    <property type="component" value="Unassembled WGS sequence"/>
</dbReference>
<keyword evidence="11 12" id="KW-0002">3D-structure</keyword>
<dbReference type="EMBL" id="CP072788">
    <property type="protein sequence ID" value="QTR03060.1"/>
    <property type="molecule type" value="Genomic_DNA"/>
</dbReference>
<feature type="binding site" evidence="13">
    <location>
        <position position="18"/>
    </location>
    <ligand>
        <name>(R)-malate</name>
        <dbReference type="ChEBI" id="CHEBI:15588"/>
    </ligand>
</feature>
<keyword evidence="10" id="KW-1185">Reference proteome</keyword>
<evidence type="ECO:0000313" key="8">
    <source>
        <dbReference type="EMBL" id="QTR03060.1"/>
    </source>
</evidence>
<dbReference type="PDB" id="8RDN">
    <property type="method" value="X-ray"/>
    <property type="resolution" value="2.20 A"/>
    <property type="chains" value="A/B/C/D=2-353"/>
</dbReference>
<evidence type="ECO:0000256" key="2">
    <source>
        <dbReference type="ARBA" id="ARBA00022679"/>
    </source>
</evidence>
<evidence type="ECO:0000313" key="10">
    <source>
        <dbReference type="Proteomes" id="UP001195724"/>
    </source>
</evidence>
<evidence type="ECO:0000259" key="5">
    <source>
        <dbReference type="Pfam" id="PF00891"/>
    </source>
</evidence>
<sequence length="353" mass="38447">MAETDDERAGARSLLMQRLFGSRVTEVLAAMARLDLADAIGDGIADVHDLARSCDLPADGLHRLLRALAGLGMCEESEPGKFALTASGALLRKDHPESVYDFARFHTAPETTRPWTNLEQALRTGRPTFDEHFGSPLYEYMAGHPELSARFAAAMRGESLATADTIAEHYDFSPYRTVTDVGGGDGTLITAILRRHPDLRGTIFETPEIAERAAERVRAAGLHDRCAVVSGDFFDLVPGGADLYLVKSTLHNWDDEHVVRILSSCRTALADRGRLLVIDVVLPDRAEPDPAELNPYVKDLQMLVLLGGRERTRAHLDRLCARAGLVIDRVLPLPPHVGLSLTEVVPAPAGPTP</sequence>
<feature type="binding site" evidence="11 12">
    <location>
        <position position="159"/>
    </location>
    <ligand>
        <name>S-adenosyl-L-homocysteine</name>
        <dbReference type="ChEBI" id="CHEBI:57856"/>
    </ligand>
</feature>
<feature type="binding site" evidence="11 12">
    <location>
        <position position="233"/>
    </location>
    <ligand>
        <name>S-adenosyl-L-homocysteine</name>
        <dbReference type="ChEBI" id="CHEBI:57856"/>
    </ligand>
</feature>
<dbReference type="PDB" id="8RDO">
    <property type="method" value="X-ray"/>
    <property type="resolution" value="1.75 A"/>
    <property type="chains" value="A=2-353"/>
</dbReference>
<keyword evidence="3" id="KW-0949">S-adenosyl-L-methionine</keyword>
<evidence type="ECO:0000256" key="1">
    <source>
        <dbReference type="ARBA" id="ARBA00022603"/>
    </source>
</evidence>
<evidence type="ECO:0007829" key="11">
    <source>
        <dbReference type="PDB" id="8RDM"/>
    </source>
</evidence>
<evidence type="ECO:0007829" key="13">
    <source>
        <dbReference type="PDB" id="8RDO"/>
    </source>
</evidence>
<organism evidence="8 9">
    <name type="scientific">Saccharothrix algeriensis</name>
    <dbReference type="NCBI Taxonomy" id="173560"/>
    <lineage>
        <taxon>Bacteria</taxon>
        <taxon>Bacillati</taxon>
        <taxon>Actinomycetota</taxon>
        <taxon>Actinomycetes</taxon>
        <taxon>Pseudonocardiales</taxon>
        <taxon>Pseudonocardiaceae</taxon>
        <taxon>Saccharothrix</taxon>
    </lineage>
</organism>
<feature type="binding site" evidence="13">
    <location>
        <position position="17"/>
    </location>
    <ligand>
        <name>(R)-malate</name>
        <dbReference type="ChEBI" id="CHEBI:15588"/>
    </ligand>
</feature>
<feature type="binding site" evidence="11 12">
    <location>
        <position position="232"/>
    </location>
    <ligand>
        <name>S-adenosyl-L-homocysteine</name>
        <dbReference type="ChEBI" id="CHEBI:57856"/>
    </ligand>
</feature>
<dbReference type="PANTHER" id="PTHR43712">
    <property type="entry name" value="PUTATIVE (AFU_ORTHOLOGUE AFUA_4G14580)-RELATED"/>
    <property type="match status" value="1"/>
</dbReference>
<dbReference type="GO" id="GO:0008171">
    <property type="term" value="F:O-methyltransferase activity"/>
    <property type="evidence" value="ECO:0007669"/>
    <property type="project" value="InterPro"/>
</dbReference>
<dbReference type="PROSITE" id="PS51683">
    <property type="entry name" value="SAM_OMT_II"/>
    <property type="match status" value="1"/>
</dbReference>
<dbReference type="InterPro" id="IPR036390">
    <property type="entry name" value="WH_DNA-bd_sf"/>
</dbReference>
<dbReference type="InterPro" id="IPR016461">
    <property type="entry name" value="COMT-like"/>
</dbReference>
<dbReference type="SMR" id="A0A8T8HXW2"/>
<keyword evidence="2" id="KW-0808">Transferase</keyword>
<dbReference type="Gene3D" id="1.10.287.1350">
    <property type="match status" value="1"/>
</dbReference>
<feature type="domain" description="O-methyltransferase C-terminal" evidence="5">
    <location>
        <begin position="115"/>
        <end position="324"/>
    </location>
</feature>
<dbReference type="PDB" id="8RDM">
    <property type="method" value="X-ray"/>
    <property type="resolution" value="1.75 A"/>
    <property type="chains" value="A=2-353"/>
</dbReference>
<reference evidence="8" key="2">
    <citation type="submission" date="2021-04" db="EMBL/GenBank/DDBJ databases">
        <title>Saccharothrix algeriensis WGS.</title>
        <authorList>
            <person name="Stuskova K."/>
            <person name="Hakalova E."/>
            <person name="Tebbal A.B."/>
            <person name="Eichmeier A."/>
        </authorList>
    </citation>
    <scope>NUCLEOTIDE SEQUENCE</scope>
    <source>
        <strain evidence="8">NRRL B-24137</strain>
    </source>
</reference>
<dbReference type="PANTHER" id="PTHR43712:SF2">
    <property type="entry name" value="O-METHYLTRANSFERASE CICE"/>
    <property type="match status" value="1"/>
</dbReference>
<dbReference type="Pfam" id="PF08100">
    <property type="entry name" value="Dimerisation"/>
    <property type="match status" value="1"/>
</dbReference>